<accession>A0A645F4I9</accession>
<name>A0A645F4I9_9ZZZZ</name>
<gene>
    <name evidence="3" type="ORF">SDC9_156480</name>
</gene>
<evidence type="ECO:0000256" key="2">
    <source>
        <dbReference type="SAM" id="Phobius"/>
    </source>
</evidence>
<sequence length="83" mass="9043">MSHTVRNDTDFSLEHKAKKKKSFVFSLFSTLALLAAVVGAVVAVAMIFFLKDITATLPSCCNKTPQENSCTPVARSARPAQRQ</sequence>
<organism evidence="3">
    <name type="scientific">bioreactor metagenome</name>
    <dbReference type="NCBI Taxonomy" id="1076179"/>
    <lineage>
        <taxon>unclassified sequences</taxon>
        <taxon>metagenomes</taxon>
        <taxon>ecological metagenomes</taxon>
    </lineage>
</organism>
<keyword evidence="2" id="KW-0472">Membrane</keyword>
<keyword evidence="2" id="KW-1133">Transmembrane helix</keyword>
<dbReference type="AlphaFoldDB" id="A0A645F4I9"/>
<comment type="caution">
    <text evidence="3">The sequence shown here is derived from an EMBL/GenBank/DDBJ whole genome shotgun (WGS) entry which is preliminary data.</text>
</comment>
<keyword evidence="2" id="KW-0812">Transmembrane</keyword>
<proteinExistence type="predicted"/>
<evidence type="ECO:0000313" key="3">
    <source>
        <dbReference type="EMBL" id="MPN09191.1"/>
    </source>
</evidence>
<reference evidence="3" key="1">
    <citation type="submission" date="2019-08" db="EMBL/GenBank/DDBJ databases">
        <authorList>
            <person name="Kucharzyk K."/>
            <person name="Murdoch R.W."/>
            <person name="Higgins S."/>
            <person name="Loffler F."/>
        </authorList>
    </citation>
    <scope>NUCLEOTIDE SEQUENCE</scope>
</reference>
<feature type="region of interest" description="Disordered" evidence="1">
    <location>
        <begin position="63"/>
        <end position="83"/>
    </location>
</feature>
<evidence type="ECO:0000256" key="1">
    <source>
        <dbReference type="SAM" id="MobiDB-lite"/>
    </source>
</evidence>
<protein>
    <submittedName>
        <fullName evidence="3">Uncharacterized protein</fullName>
    </submittedName>
</protein>
<feature type="transmembrane region" description="Helical" evidence="2">
    <location>
        <begin position="23"/>
        <end position="50"/>
    </location>
</feature>
<dbReference type="EMBL" id="VSSQ01055284">
    <property type="protein sequence ID" value="MPN09191.1"/>
    <property type="molecule type" value="Genomic_DNA"/>
</dbReference>